<dbReference type="SUPFAM" id="SSF55718">
    <property type="entry name" value="SCP-like"/>
    <property type="match status" value="1"/>
</dbReference>
<feature type="region of interest" description="Disordered" evidence="1">
    <location>
        <begin position="108"/>
        <end position="127"/>
    </location>
</feature>
<accession>A0A7L6B819</accession>
<evidence type="ECO:0000313" key="3">
    <source>
        <dbReference type="EMBL" id="QLQ38142.1"/>
    </source>
</evidence>
<dbReference type="RefSeq" id="WP_181570580.1">
    <property type="nucleotide sequence ID" value="NZ_CP059322.2"/>
</dbReference>
<protein>
    <submittedName>
        <fullName evidence="3">SCP2 sterol-binding domain-containing protein</fullName>
    </submittedName>
</protein>
<gene>
    <name evidence="3" type="ORF">H1D33_04450</name>
</gene>
<evidence type="ECO:0000256" key="1">
    <source>
        <dbReference type="SAM" id="MobiDB-lite"/>
    </source>
</evidence>
<name>A0A7L6B819_9ACTN</name>
<organism evidence="3 4">
    <name type="scientific">Micromonospora robiginosa</name>
    <dbReference type="NCBI Taxonomy" id="2749844"/>
    <lineage>
        <taxon>Bacteria</taxon>
        <taxon>Bacillati</taxon>
        <taxon>Actinomycetota</taxon>
        <taxon>Actinomycetes</taxon>
        <taxon>Micromonosporales</taxon>
        <taxon>Micromonosporaceae</taxon>
        <taxon>Micromonospora</taxon>
    </lineage>
</organism>
<dbReference type="InterPro" id="IPR036527">
    <property type="entry name" value="SCP2_sterol-bd_dom_sf"/>
</dbReference>
<dbReference type="Pfam" id="PF02036">
    <property type="entry name" value="SCP2"/>
    <property type="match status" value="1"/>
</dbReference>
<dbReference type="Proteomes" id="UP000510844">
    <property type="component" value="Chromosome"/>
</dbReference>
<dbReference type="KEGG" id="mfeu:H1D33_04450"/>
<feature type="domain" description="SCP2" evidence="2">
    <location>
        <begin position="21"/>
        <end position="98"/>
    </location>
</feature>
<reference evidence="3 4" key="2">
    <citation type="journal article" date="2021" name="Mar. Drugs">
        <title>A New Micromonospora Strain with Antibiotic Activity Isolated from the Microbiome of a Mid-Atlantic Deep-Sea Sponge.</title>
        <authorList>
            <person name="Back C.R."/>
            <person name="Stennett H.L."/>
            <person name="Williams S.E."/>
            <person name="Wang L."/>
            <person name="Ojeda Gomez J."/>
            <person name="Abdulle O.M."/>
            <person name="Duffy T."/>
            <person name="Neal C."/>
            <person name="Mantell J."/>
            <person name="Jepson M.A."/>
            <person name="Hendry K.R."/>
            <person name="Powell D."/>
            <person name="Stach J.E.M."/>
            <person name="Essex-Lopresti A.E."/>
            <person name="Willis C.L."/>
            <person name="Curnow P."/>
            <person name="Race P.R."/>
        </authorList>
    </citation>
    <scope>NUCLEOTIDE SEQUENCE [LARGE SCALE GENOMIC DNA]</scope>
    <source>
        <strain evidence="3 4">28ISP2-46</strain>
    </source>
</reference>
<dbReference type="Gene3D" id="3.30.1050.10">
    <property type="entry name" value="SCP2 sterol-binding domain"/>
    <property type="match status" value="1"/>
</dbReference>
<keyword evidence="4" id="KW-1185">Reference proteome</keyword>
<dbReference type="EMBL" id="CP059322">
    <property type="protein sequence ID" value="QLQ38142.1"/>
    <property type="molecule type" value="Genomic_DNA"/>
</dbReference>
<dbReference type="InterPro" id="IPR003033">
    <property type="entry name" value="SCP2_sterol-bd_dom"/>
</dbReference>
<reference evidence="4" key="1">
    <citation type="submission" date="2020-07" db="EMBL/GenBank/DDBJ databases">
        <title>A new Micromonospora strain with potent antibiotic activity isolated from the microbiome of a mid-Atlantic deep-sea sponge.</title>
        <authorList>
            <person name="Back C.R."/>
            <person name="Stennett H.L."/>
            <person name="Williams S.E."/>
            <person name="Wang L."/>
            <person name="Ojeda Gomez J."/>
            <person name="Abdulle O.M."/>
            <person name="Duffy T."/>
            <person name="Hendry K.R."/>
            <person name="Powell D."/>
            <person name="Stach J.E."/>
            <person name="Essex-Lopresti A.E."/>
            <person name="Willis C.L."/>
            <person name="Curnow P."/>
            <person name="Race P.R."/>
        </authorList>
    </citation>
    <scope>NUCLEOTIDE SEQUENCE [LARGE SCALE GENOMIC DNA]</scope>
    <source>
        <strain evidence="4">28ISP2-46</strain>
    </source>
</reference>
<evidence type="ECO:0000259" key="2">
    <source>
        <dbReference type="Pfam" id="PF02036"/>
    </source>
</evidence>
<sequence>MSEAIERFFASLPARAPALLRSPISGTLQIDLTDGNHTEHWYVALAPGSARVSRQEERPADAVLTIGTPLFEGLVTGREAALSAVLRNEATFGGHVVLFLALRRFLPDPPGARDPRETAREHVRRSA</sequence>
<feature type="compositionally biased region" description="Basic and acidic residues" evidence="1">
    <location>
        <begin position="111"/>
        <end position="121"/>
    </location>
</feature>
<dbReference type="AlphaFoldDB" id="A0A7L6B819"/>
<proteinExistence type="predicted"/>
<evidence type="ECO:0000313" key="4">
    <source>
        <dbReference type="Proteomes" id="UP000510844"/>
    </source>
</evidence>